<dbReference type="SMART" id="SM00220">
    <property type="entry name" value="S_TKc"/>
    <property type="match status" value="1"/>
</dbReference>
<evidence type="ECO:0000259" key="2">
    <source>
        <dbReference type="PROSITE" id="PS50011"/>
    </source>
</evidence>
<gene>
    <name evidence="3" type="ORF">K469DRAFT_700459</name>
</gene>
<name>A0A6A6DEQ6_9PEZI</name>
<sequence length="2224" mass="251410">MLSARVSRSRSWGLDSEPDEEYNTVHVSEHNQNSHEPTLVVSSMDDEIKEEEAPASENMSDEEEEDEAENGHPVVTRDIGSDGHIFGVAQRCETLLRAAIENFTSDRSPKQALEEMQERFLDWASYLGVFAPRSASLDQRLRQHKGFRDLVVLSLEMLRANIQYFLPPERIVVKTASSNSPEDSDDQKVALEGIEDAIKQLNRLAISIRQSSTPTTTARVMAFREKEKHTDDFRRADKLALLIVENLYPNAADSLRRQLSRSMVDRYAKLQYWRSHETKLKTDRRAEPQTKGKAPEKPPSEPKPIGPAPPADLYDNQNPAYEENSTIDSGTLASTPAEDSNKTYNASQSSDGSSVLLLKAEYPSPPKLADVEEQGPCPFCRKIHWRDQYENDGWWKRHVDHDLNPYLCVSEDCQDCPSFPKEKTWAKHMMEEHGKEWPRYIHPTPLWRCDRPGHKDDTAPLFRDRNDFEQHLRTVHDVQRNAHVQKPESTVQTPKAVPGQKGPMTETSSKQDKFKELMNETAHLTHTDDEPEEPVTVIQQSRAINICPLCCLALEEKKGKLESSTKSVDDGPNTATLNSEPTLSVNRISLSKTPRPRVTFDPNIRLEEQEEVSGAQSRDRDEQKLDQVQVKKMAKHVASHLRSLAFMMIRLIPENEESGEEQEIGSAVSNSARAPLSLRSDLREKVPGQESVGSSDRQSPEQSPDLSALRGNETESEGDDASKYVDWGNLGVDHTLPRISESETDLRQLLIDHQNTSLDGKPFWPIALTEHILSRERVVSELSKYFPPDAVTPLADRITSRSGYERYTRVFAMLVYLERTADIGYFIQHALSDRAFTKSTLNEKVYTLFNSSSTAKLAMLPDLQHSFLDRLSDQDSKSNSTSSDVGTSVPSPTGTDIRYQVQLGPPSAFGGRPSPQGHRSRQGSPVPMELSYSYLDEISSSEPSPERTSDSKNASYPAEETNISNDLDDELLELELAPRESLANRILASFESSTFDRRPQDFLPQNCISDLVTFDSIKEELKLDDLAKFDGEWKEKLVEWVLAKAKKAFAITVQCDREPLTTLQTIVRFRKVHFNDSNLPIDNPRNPTNSIPSTESSSSYFDPKLWDTFRLYNFYEKQWKCLAPVFSPSQYTYDLSSECIFPFILDGGIRKEGAFSSVYRVKIHPAHQKHPNLSSVAIKEIKVNKGDDKTGTDMAWELEARALEAINRLDHDHIVKCIAAIRRGESRYFMFPWADGDSLRDFWENTPKQVPKKELIEQTIVQLRGLADALDRLHHFDGGHSEPHGPGSVGELKPPRGPKMKIENDVGEYEDAANKESIRHGDLKPENILRFEGLQGGLGVLKIADMGLAKRHVVATQDRSHLTSTRYGTIRYEAPETVTAIHGRSRQYDIWSMGCITLEFIIWILYGNDELNNFYNQVKGDAQQVCQYFEISENVIPRQAQVHAVVRLWMDHIQNSDPECSQDSAIRDLLNIVRTKLLVVPLPPNRASSLNPGPRLVPPGIGETITNYRATASEFRGALDNMLGKVRRPGYLLTGKTRENIRLPTTSKGPDLLSPNAAQRLEGNTGQRMGLPARQPTGVMGTSIEADYTFPALKDWEFPVDNVFAEKVVAEIGPQALRPNEAKAANLCGRCRGLDFWAGGFAFEDRISDLEERSKICEFCKMLLGVCLESSAPKGPKVRFERHQSTLMMAGGDPLPALSIFRSPESKMPLPVQIGFPELPRPGTDAFFKIIKLWLEDCDNNHRDCHGVPSTTLPTRLIDVYAHNENGLRLIETRHDIIGGNKYIALSHPWGDMEKYPPFSTLSTDESGRGCTLENFKNEIPYEELPATFKDAVDTTRALGVRYLWVDSICIIQGRNGDFNEEAKRMEDVFSGAFCVLAASRATNQYDGFLKPRPQREYLTFQRRDEKPFYVCQPIDNFSHNVLEGSLNKRGWVLQERALARRTVYFTDTQTYFECGNGVRCETLARMHNNMADFLGDPQFPNKAMRTTSRALKILYFQDLYHQYSRLNFSRIEDRPIAITGLEKRLQRAFGTQGGYGIFDDGLDGGLFHRSLLWQRGEDEATLMPIFFPLERNIKVPTWSWMAYKGGIEYGDPPFQTADWETDDIRPPWSRGATEHLDSAHDDTEMALPATVRDFTVAGRKADEVRLVYDTERTASDGRRPQCVIVARSKEGKTDRDKRHYVLIVISNGASTARGDRIYKRVGVGFMLGKYISLDKPGIAARIF</sequence>
<accession>A0A6A6DEQ6</accession>
<dbReference type="PANTHER" id="PTHR33112:SF10">
    <property type="entry name" value="TOL"/>
    <property type="match status" value="1"/>
</dbReference>
<feature type="compositionally biased region" description="Acidic residues" evidence="1">
    <location>
        <begin position="44"/>
        <end position="68"/>
    </location>
</feature>
<dbReference type="InterPro" id="IPR010730">
    <property type="entry name" value="HET"/>
</dbReference>
<dbReference type="InterPro" id="IPR011009">
    <property type="entry name" value="Kinase-like_dom_sf"/>
</dbReference>
<feature type="compositionally biased region" description="Polar residues" evidence="1">
    <location>
        <begin position="315"/>
        <end position="352"/>
    </location>
</feature>
<keyword evidence="4" id="KW-1185">Reference proteome</keyword>
<dbReference type="OrthoDB" id="4062651at2759"/>
<dbReference type="PROSITE" id="PS50011">
    <property type="entry name" value="PROTEIN_KINASE_DOM"/>
    <property type="match status" value="1"/>
</dbReference>
<dbReference type="Proteomes" id="UP000800200">
    <property type="component" value="Unassembled WGS sequence"/>
</dbReference>
<feature type="compositionally biased region" description="Pro residues" evidence="1">
    <location>
        <begin position="301"/>
        <end position="310"/>
    </location>
</feature>
<evidence type="ECO:0000313" key="4">
    <source>
        <dbReference type="Proteomes" id="UP000800200"/>
    </source>
</evidence>
<organism evidence="3 4">
    <name type="scientific">Zopfia rhizophila CBS 207.26</name>
    <dbReference type="NCBI Taxonomy" id="1314779"/>
    <lineage>
        <taxon>Eukaryota</taxon>
        <taxon>Fungi</taxon>
        <taxon>Dikarya</taxon>
        <taxon>Ascomycota</taxon>
        <taxon>Pezizomycotina</taxon>
        <taxon>Dothideomycetes</taxon>
        <taxon>Dothideomycetes incertae sedis</taxon>
        <taxon>Zopfiaceae</taxon>
        <taxon>Zopfia</taxon>
    </lineage>
</organism>
<feature type="compositionally biased region" description="Basic and acidic residues" evidence="1">
    <location>
        <begin position="278"/>
        <end position="300"/>
    </location>
</feature>
<dbReference type="PANTHER" id="PTHR33112">
    <property type="entry name" value="DOMAIN PROTEIN, PUTATIVE-RELATED"/>
    <property type="match status" value="1"/>
</dbReference>
<dbReference type="Gene3D" id="1.10.510.10">
    <property type="entry name" value="Transferase(Phosphotransferase) domain 1"/>
    <property type="match status" value="2"/>
</dbReference>
<evidence type="ECO:0000313" key="3">
    <source>
        <dbReference type="EMBL" id="KAF2176066.1"/>
    </source>
</evidence>
<feature type="domain" description="Protein kinase" evidence="2">
    <location>
        <begin position="1144"/>
        <end position="1531"/>
    </location>
</feature>
<dbReference type="EMBL" id="ML994716">
    <property type="protein sequence ID" value="KAF2176066.1"/>
    <property type="molecule type" value="Genomic_DNA"/>
</dbReference>
<feature type="region of interest" description="Disordered" evidence="1">
    <location>
        <begin position="562"/>
        <end position="627"/>
    </location>
</feature>
<feature type="region of interest" description="Disordered" evidence="1">
    <location>
        <begin position="278"/>
        <end position="352"/>
    </location>
</feature>
<evidence type="ECO:0000256" key="1">
    <source>
        <dbReference type="SAM" id="MobiDB-lite"/>
    </source>
</evidence>
<feature type="compositionally biased region" description="Polar residues" evidence="1">
    <location>
        <begin position="691"/>
        <end position="705"/>
    </location>
</feature>
<protein>
    <recommendedName>
        <fullName evidence="2">Protein kinase domain-containing protein</fullName>
    </recommendedName>
</protein>
<feature type="region of interest" description="Disordered" evidence="1">
    <location>
        <begin position="657"/>
        <end position="724"/>
    </location>
</feature>
<feature type="region of interest" description="Disordered" evidence="1">
    <location>
        <begin position="871"/>
        <end position="964"/>
    </location>
</feature>
<feature type="region of interest" description="Disordered" evidence="1">
    <location>
        <begin position="1"/>
        <end position="79"/>
    </location>
</feature>
<dbReference type="Pfam" id="PF00069">
    <property type="entry name" value="Pkinase"/>
    <property type="match status" value="1"/>
</dbReference>
<dbReference type="Pfam" id="PF06985">
    <property type="entry name" value="HET"/>
    <property type="match status" value="1"/>
</dbReference>
<dbReference type="InterPro" id="IPR000719">
    <property type="entry name" value="Prot_kinase_dom"/>
</dbReference>
<feature type="region of interest" description="Disordered" evidence="1">
    <location>
        <begin position="482"/>
        <end position="511"/>
    </location>
</feature>
<feature type="region of interest" description="Disordered" evidence="1">
    <location>
        <begin position="1275"/>
        <end position="1301"/>
    </location>
</feature>
<dbReference type="CDD" id="cd00180">
    <property type="entry name" value="PKc"/>
    <property type="match status" value="1"/>
</dbReference>
<dbReference type="GO" id="GO:0005524">
    <property type="term" value="F:ATP binding"/>
    <property type="evidence" value="ECO:0007669"/>
    <property type="project" value="InterPro"/>
</dbReference>
<reference evidence="3" key="1">
    <citation type="journal article" date="2020" name="Stud. Mycol.">
        <title>101 Dothideomycetes genomes: a test case for predicting lifestyles and emergence of pathogens.</title>
        <authorList>
            <person name="Haridas S."/>
            <person name="Albert R."/>
            <person name="Binder M."/>
            <person name="Bloem J."/>
            <person name="Labutti K."/>
            <person name="Salamov A."/>
            <person name="Andreopoulos B."/>
            <person name="Baker S."/>
            <person name="Barry K."/>
            <person name="Bills G."/>
            <person name="Bluhm B."/>
            <person name="Cannon C."/>
            <person name="Castanera R."/>
            <person name="Culley D."/>
            <person name="Daum C."/>
            <person name="Ezra D."/>
            <person name="Gonzalez J."/>
            <person name="Henrissat B."/>
            <person name="Kuo A."/>
            <person name="Liang C."/>
            <person name="Lipzen A."/>
            <person name="Lutzoni F."/>
            <person name="Magnuson J."/>
            <person name="Mondo S."/>
            <person name="Nolan M."/>
            <person name="Ohm R."/>
            <person name="Pangilinan J."/>
            <person name="Park H.-J."/>
            <person name="Ramirez L."/>
            <person name="Alfaro M."/>
            <person name="Sun H."/>
            <person name="Tritt A."/>
            <person name="Yoshinaga Y."/>
            <person name="Zwiers L.-H."/>
            <person name="Turgeon B."/>
            <person name="Goodwin S."/>
            <person name="Spatafora J."/>
            <person name="Crous P."/>
            <person name="Grigoriev I."/>
        </authorList>
    </citation>
    <scope>NUCLEOTIDE SEQUENCE</scope>
    <source>
        <strain evidence="3">CBS 207.26</strain>
    </source>
</reference>
<feature type="compositionally biased region" description="Polar residues" evidence="1">
    <location>
        <begin position="573"/>
        <end position="592"/>
    </location>
</feature>
<dbReference type="SUPFAM" id="SSF56112">
    <property type="entry name" value="Protein kinase-like (PK-like)"/>
    <property type="match status" value="1"/>
</dbReference>
<proteinExistence type="predicted"/>
<dbReference type="GO" id="GO:0004672">
    <property type="term" value="F:protein kinase activity"/>
    <property type="evidence" value="ECO:0007669"/>
    <property type="project" value="InterPro"/>
</dbReference>
<feature type="compositionally biased region" description="Low complexity" evidence="1">
    <location>
        <begin position="877"/>
        <end position="888"/>
    </location>
</feature>